<evidence type="ECO:0000313" key="3">
    <source>
        <dbReference type="Proteomes" id="UP000028549"/>
    </source>
</evidence>
<evidence type="ECO:0000259" key="1">
    <source>
        <dbReference type="Pfam" id="PF00085"/>
    </source>
</evidence>
<dbReference type="OrthoDB" id="32134at2"/>
<accession>A0A084GIS9</accession>
<dbReference type="EMBL" id="JNVC02000024">
    <property type="protein sequence ID" value="KEZ47241.1"/>
    <property type="molecule type" value="Genomic_DNA"/>
</dbReference>
<dbReference type="InterPro" id="IPR013766">
    <property type="entry name" value="Thioredoxin_domain"/>
</dbReference>
<dbReference type="CDD" id="cd02947">
    <property type="entry name" value="TRX_family"/>
    <property type="match status" value="1"/>
</dbReference>
<gene>
    <name evidence="2" type="ORF">GS18_0220590</name>
</gene>
<proteinExistence type="predicted"/>
<dbReference type="Gene3D" id="3.40.30.10">
    <property type="entry name" value="Glutaredoxin"/>
    <property type="match status" value="1"/>
</dbReference>
<dbReference type="SUPFAM" id="SSF52833">
    <property type="entry name" value="Thioredoxin-like"/>
    <property type="match status" value="1"/>
</dbReference>
<protein>
    <submittedName>
        <fullName evidence="2">Thioredoxin</fullName>
    </submittedName>
</protein>
<dbReference type="AlphaFoldDB" id="A0A084GIS9"/>
<sequence>MKKILIFAGIFLVIFGGLAFVTTYQQSEKSEGNPYGKDELNSATVDQLDDPNYQSIILPEEVDEKMDKKEDFIVYYFSPTCSHCKRTTPELMPAADDAGVEIGQFNLLEFEDGWQKYGIESTPTLVKYENGKEVDRVVGYNDGAFFKDLFSEWK</sequence>
<evidence type="ECO:0000313" key="2">
    <source>
        <dbReference type="EMBL" id="KEZ47241.1"/>
    </source>
</evidence>
<dbReference type="Pfam" id="PF00085">
    <property type="entry name" value="Thioredoxin"/>
    <property type="match status" value="1"/>
</dbReference>
<keyword evidence="3" id="KW-1185">Reference proteome</keyword>
<comment type="caution">
    <text evidence="2">The sequence shown here is derived from an EMBL/GenBank/DDBJ whole genome shotgun (WGS) entry which is preliminary data.</text>
</comment>
<feature type="domain" description="Thioredoxin" evidence="1">
    <location>
        <begin position="60"/>
        <end position="142"/>
    </location>
</feature>
<dbReference type="InterPro" id="IPR036249">
    <property type="entry name" value="Thioredoxin-like_sf"/>
</dbReference>
<name>A0A084GIS9_METID</name>
<dbReference type="Proteomes" id="UP000028549">
    <property type="component" value="Unassembled WGS sequence"/>
</dbReference>
<reference evidence="2 3" key="1">
    <citation type="journal article" date="2005" name="Int. J. Syst. Evol. Microbiol.">
        <title>Bacillus cibi sp. nov., isolated from jeotgal, a traditional Korean fermented seafood.</title>
        <authorList>
            <person name="Yoon J.H."/>
            <person name="Lee C.H."/>
            <person name="Oh T.K."/>
        </authorList>
    </citation>
    <scope>NUCLEOTIDE SEQUENCE [LARGE SCALE GENOMIC DNA]</scope>
    <source>
        <strain evidence="2 3">DSM 16189</strain>
    </source>
</reference>
<organism evidence="2 3">
    <name type="scientific">Metabacillus indicus</name>
    <name type="common">Bacillus indicus</name>
    <dbReference type="NCBI Taxonomy" id="246786"/>
    <lineage>
        <taxon>Bacteria</taxon>
        <taxon>Bacillati</taxon>
        <taxon>Bacillota</taxon>
        <taxon>Bacilli</taxon>
        <taxon>Bacillales</taxon>
        <taxon>Bacillaceae</taxon>
        <taxon>Metabacillus</taxon>
    </lineage>
</organism>
<dbReference type="RefSeq" id="WP_029285324.1">
    <property type="nucleotide sequence ID" value="NZ_CP176757.1"/>
</dbReference>
<dbReference type="STRING" id="246786.GS18_0220590"/>